<gene>
    <name evidence="2" type="ORF">BO97DRAFT_422138</name>
</gene>
<dbReference type="GeneID" id="37201061"/>
<dbReference type="Proteomes" id="UP000248961">
    <property type="component" value="Unassembled WGS sequence"/>
</dbReference>
<keyword evidence="3" id="KW-1185">Reference proteome</keyword>
<sequence length="154" mass="16916">MARSQTSTTLFSCFLDLIYPQPVKNRGPADKYHPARMAPLGSQDHPSTPTSTSAITQNDHPANHLPKPSGPFDAIFDCSDAALKHARVEQGSHRAYRLVSYLSSPGDEAEMHCVFRRRCPGHTPTWCTVIVKEINVLGMRAEIAAEAACPLMLM</sequence>
<dbReference type="RefSeq" id="XP_025553938.1">
    <property type="nucleotide sequence ID" value="XM_025696772.1"/>
</dbReference>
<dbReference type="OrthoDB" id="309640at2759"/>
<dbReference type="AlphaFoldDB" id="A0A395I9G4"/>
<reference evidence="2 3" key="1">
    <citation type="submission" date="2018-02" db="EMBL/GenBank/DDBJ databases">
        <title>The genomes of Aspergillus section Nigri reveals drivers in fungal speciation.</title>
        <authorList>
            <consortium name="DOE Joint Genome Institute"/>
            <person name="Vesth T.C."/>
            <person name="Nybo J."/>
            <person name="Theobald S."/>
            <person name="Brandl J."/>
            <person name="Frisvad J.C."/>
            <person name="Nielsen K.F."/>
            <person name="Lyhne E.K."/>
            <person name="Kogle M.E."/>
            <person name="Kuo A."/>
            <person name="Riley R."/>
            <person name="Clum A."/>
            <person name="Nolan M."/>
            <person name="Lipzen A."/>
            <person name="Salamov A."/>
            <person name="Henrissat B."/>
            <person name="Wiebenga A."/>
            <person name="De vries R.P."/>
            <person name="Grigoriev I.V."/>
            <person name="Mortensen U.H."/>
            <person name="Andersen M.R."/>
            <person name="Baker S.E."/>
        </authorList>
    </citation>
    <scope>NUCLEOTIDE SEQUENCE [LARGE SCALE GENOMIC DNA]</scope>
    <source>
        <strain evidence="2 3">CBS 101889</strain>
    </source>
</reference>
<evidence type="ECO:0000313" key="3">
    <source>
        <dbReference type="Proteomes" id="UP000248961"/>
    </source>
</evidence>
<proteinExistence type="predicted"/>
<accession>A0A395I9G4</accession>
<dbReference type="SUPFAM" id="SSF55298">
    <property type="entry name" value="YjgF-like"/>
    <property type="match status" value="1"/>
</dbReference>
<dbReference type="EMBL" id="KZ824273">
    <property type="protein sequence ID" value="RAL14784.1"/>
    <property type="molecule type" value="Genomic_DNA"/>
</dbReference>
<evidence type="ECO:0000313" key="2">
    <source>
        <dbReference type="EMBL" id="RAL14784.1"/>
    </source>
</evidence>
<feature type="compositionally biased region" description="Polar residues" evidence="1">
    <location>
        <begin position="44"/>
        <end position="60"/>
    </location>
</feature>
<protein>
    <submittedName>
        <fullName evidence="2">Uncharacterized protein</fullName>
    </submittedName>
</protein>
<organism evidence="2 3">
    <name type="scientific">Aspergillus homomorphus (strain CBS 101889)</name>
    <dbReference type="NCBI Taxonomy" id="1450537"/>
    <lineage>
        <taxon>Eukaryota</taxon>
        <taxon>Fungi</taxon>
        <taxon>Dikarya</taxon>
        <taxon>Ascomycota</taxon>
        <taxon>Pezizomycotina</taxon>
        <taxon>Eurotiomycetes</taxon>
        <taxon>Eurotiomycetidae</taxon>
        <taxon>Eurotiales</taxon>
        <taxon>Aspergillaceae</taxon>
        <taxon>Aspergillus</taxon>
        <taxon>Aspergillus subgen. Circumdati</taxon>
    </lineage>
</organism>
<dbReference type="InterPro" id="IPR035959">
    <property type="entry name" value="RutC-like_sf"/>
</dbReference>
<feature type="region of interest" description="Disordered" evidence="1">
    <location>
        <begin position="26"/>
        <end position="66"/>
    </location>
</feature>
<evidence type="ECO:0000256" key="1">
    <source>
        <dbReference type="SAM" id="MobiDB-lite"/>
    </source>
</evidence>
<dbReference type="Gene3D" id="3.30.1330.40">
    <property type="entry name" value="RutC-like"/>
    <property type="match status" value="1"/>
</dbReference>
<name>A0A395I9G4_ASPHC</name>
<dbReference type="VEuPathDB" id="FungiDB:BO97DRAFT_422138"/>